<keyword evidence="2" id="KW-0812">Transmembrane</keyword>
<dbReference type="RefSeq" id="WP_345042780.1">
    <property type="nucleotide sequence ID" value="NZ_BAABED010000001.1"/>
</dbReference>
<keyword evidence="2" id="KW-0472">Membrane</keyword>
<feature type="transmembrane region" description="Helical" evidence="2">
    <location>
        <begin position="12"/>
        <end position="31"/>
    </location>
</feature>
<evidence type="ECO:0000313" key="4">
    <source>
        <dbReference type="Proteomes" id="UP001589536"/>
    </source>
</evidence>
<organism evidence="3 4">
    <name type="scientific">Arthrobacter methylotrophus</name>
    <dbReference type="NCBI Taxonomy" id="121291"/>
    <lineage>
        <taxon>Bacteria</taxon>
        <taxon>Bacillati</taxon>
        <taxon>Actinomycetota</taxon>
        <taxon>Actinomycetes</taxon>
        <taxon>Micrococcales</taxon>
        <taxon>Micrococcaceae</taxon>
        <taxon>Arthrobacter</taxon>
    </lineage>
</organism>
<protein>
    <submittedName>
        <fullName evidence="3">Uncharacterized protein</fullName>
    </submittedName>
</protein>
<reference evidence="3 4" key="1">
    <citation type="submission" date="2024-09" db="EMBL/GenBank/DDBJ databases">
        <authorList>
            <person name="Sun Q."/>
            <person name="Mori K."/>
        </authorList>
    </citation>
    <scope>NUCLEOTIDE SEQUENCE [LARGE SCALE GENOMIC DNA]</scope>
    <source>
        <strain evidence="3 4">JCM 13519</strain>
    </source>
</reference>
<evidence type="ECO:0000313" key="3">
    <source>
        <dbReference type="EMBL" id="MFB9714017.1"/>
    </source>
</evidence>
<sequence length="75" mass="8541">MFLTYLLQVYGYWLFASTMFIWLGSALYRTIRNTLNAGFEDAVEVAAPPRPRTVRVPARPTRKPGIHQQQLTTAA</sequence>
<evidence type="ECO:0000256" key="1">
    <source>
        <dbReference type="SAM" id="MobiDB-lite"/>
    </source>
</evidence>
<gene>
    <name evidence="3" type="ORF">ACFFPI_07585</name>
</gene>
<accession>A0ABV5UND2</accession>
<comment type="caution">
    <text evidence="3">The sequence shown here is derived from an EMBL/GenBank/DDBJ whole genome shotgun (WGS) entry which is preliminary data.</text>
</comment>
<keyword evidence="4" id="KW-1185">Reference proteome</keyword>
<proteinExistence type="predicted"/>
<name>A0ABV5UND2_9MICC</name>
<dbReference type="Proteomes" id="UP001589536">
    <property type="component" value="Unassembled WGS sequence"/>
</dbReference>
<evidence type="ECO:0000256" key="2">
    <source>
        <dbReference type="SAM" id="Phobius"/>
    </source>
</evidence>
<keyword evidence="2" id="KW-1133">Transmembrane helix</keyword>
<feature type="region of interest" description="Disordered" evidence="1">
    <location>
        <begin position="53"/>
        <end position="75"/>
    </location>
</feature>
<dbReference type="EMBL" id="JBHMBH010000019">
    <property type="protein sequence ID" value="MFB9714017.1"/>
    <property type="molecule type" value="Genomic_DNA"/>
</dbReference>